<organism evidence="1 2">
    <name type="scientific">Citrus x changshan-huyou</name>
    <dbReference type="NCBI Taxonomy" id="2935761"/>
    <lineage>
        <taxon>Eukaryota</taxon>
        <taxon>Viridiplantae</taxon>
        <taxon>Streptophyta</taxon>
        <taxon>Embryophyta</taxon>
        <taxon>Tracheophyta</taxon>
        <taxon>Spermatophyta</taxon>
        <taxon>Magnoliopsida</taxon>
        <taxon>eudicotyledons</taxon>
        <taxon>Gunneridae</taxon>
        <taxon>Pentapetalae</taxon>
        <taxon>rosids</taxon>
        <taxon>malvids</taxon>
        <taxon>Sapindales</taxon>
        <taxon>Rutaceae</taxon>
        <taxon>Aurantioideae</taxon>
        <taxon>Citrus</taxon>
    </lineage>
</organism>
<name>A0AAP0R031_9ROSI</name>
<dbReference type="Proteomes" id="UP001428341">
    <property type="component" value="Unassembled WGS sequence"/>
</dbReference>
<protein>
    <submittedName>
        <fullName evidence="1">Uncharacterized protein</fullName>
    </submittedName>
</protein>
<proteinExistence type="predicted"/>
<evidence type="ECO:0000313" key="1">
    <source>
        <dbReference type="EMBL" id="KAK9228915.1"/>
    </source>
</evidence>
<comment type="caution">
    <text evidence="1">The sequence shown here is derived from an EMBL/GenBank/DDBJ whole genome shotgun (WGS) entry which is preliminary data.</text>
</comment>
<accession>A0AAP0R031</accession>
<dbReference type="AlphaFoldDB" id="A0AAP0R031"/>
<reference evidence="1 2" key="1">
    <citation type="submission" date="2024-05" db="EMBL/GenBank/DDBJ databases">
        <title>Haplotype-resolved chromosome-level genome assembly of Huyou (Citrus changshanensis).</title>
        <authorList>
            <person name="Miao C."/>
            <person name="Chen W."/>
            <person name="Wu Y."/>
            <person name="Wang L."/>
            <person name="Zhao S."/>
            <person name="Grierson D."/>
            <person name="Xu C."/>
            <person name="Chen K."/>
        </authorList>
    </citation>
    <scope>NUCLEOTIDE SEQUENCE [LARGE SCALE GENOMIC DNA]</scope>
    <source>
        <strain evidence="1">01-14</strain>
        <tissue evidence="1">Leaf</tissue>
    </source>
</reference>
<keyword evidence="2" id="KW-1185">Reference proteome</keyword>
<gene>
    <name evidence="1" type="ORF">WN944_021872</name>
</gene>
<dbReference type="EMBL" id="JBCGBO010000001">
    <property type="protein sequence ID" value="KAK9228915.1"/>
    <property type="molecule type" value="Genomic_DNA"/>
</dbReference>
<evidence type="ECO:0000313" key="2">
    <source>
        <dbReference type="Proteomes" id="UP001428341"/>
    </source>
</evidence>
<sequence>MLYSKSRIQIFIAATSLMPVTTLHHIPLKTLVWNWPVTGFRFCALLPTGVGYSLRPSIRAPDGRLILAVEEPST</sequence>